<dbReference type="PANTHER" id="PTHR47990">
    <property type="entry name" value="2-OXOGLUTARATE (2OG) AND FE(II)-DEPENDENT OXYGENASE SUPERFAMILY PROTEIN-RELATED"/>
    <property type="match status" value="1"/>
</dbReference>
<name>A0A7H8QPZ2_TALRU</name>
<proteinExistence type="inferred from homology"/>
<dbReference type="InterPro" id="IPR027443">
    <property type="entry name" value="IPNS-like_sf"/>
</dbReference>
<dbReference type="Pfam" id="PF03171">
    <property type="entry name" value="2OG-FeII_Oxy"/>
    <property type="match status" value="1"/>
</dbReference>
<reference evidence="5" key="1">
    <citation type="submission" date="2020-06" db="EMBL/GenBank/DDBJ databases">
        <title>A chromosome-scale genome assembly of Talaromyces rugulosus W13939.</title>
        <authorList>
            <person name="Wang B."/>
            <person name="Guo L."/>
            <person name="Ye K."/>
            <person name="Wang L."/>
        </authorList>
    </citation>
    <scope>NUCLEOTIDE SEQUENCE [LARGE SCALE GENOMIC DNA]</scope>
    <source>
        <strain evidence="5">W13939</strain>
    </source>
</reference>
<gene>
    <name evidence="4" type="ORF">TRUGW13939_03124</name>
</gene>
<dbReference type="RefSeq" id="XP_035342202.1">
    <property type="nucleotide sequence ID" value="XM_035486309.1"/>
</dbReference>
<dbReference type="Gene3D" id="2.60.120.330">
    <property type="entry name" value="B-lactam Antibiotic, Isopenicillin N Synthase, Chain"/>
    <property type="match status" value="1"/>
</dbReference>
<dbReference type="InterPro" id="IPR026992">
    <property type="entry name" value="DIOX_N"/>
</dbReference>
<keyword evidence="2" id="KW-0479">Metal-binding</keyword>
<dbReference type="GO" id="GO:0046872">
    <property type="term" value="F:metal ion binding"/>
    <property type="evidence" value="ECO:0007669"/>
    <property type="project" value="UniProtKB-KW"/>
</dbReference>
<dbReference type="EMBL" id="CP055899">
    <property type="protein sequence ID" value="QKX56024.1"/>
    <property type="molecule type" value="Genomic_DNA"/>
</dbReference>
<keyword evidence="2" id="KW-0560">Oxidoreductase</keyword>
<dbReference type="OrthoDB" id="288590at2759"/>
<sequence>MAASLEIPLINISPFLDASASDASRNAVVDQVRDACMTYGFFQLEGHGVPLHLQEKMIECAKIFFDLPLEKKTAVGMDKAIGKSNRGYEVIGGQTLQPDTLPDLKEGLYIGEELSPDDPKAGSFLCGPNLWPDLPEEQFRQPIQEYYQLMLALDHLLLKVVISGMPYAPDVLAEFTTDPNATLRLLHYPPQKSKDARQLGAGAHTDFGCITLLLQQPNQTGLQVLYQPTNSWIPVPAVKNRFVVNAGDLLYGWTKGKYKSAVHRVINDGSEHRYSVPFFYTGNLSFKLRPLDGSEDEKAITVEQHVTAMYDKTYAVQ</sequence>
<dbReference type="GO" id="GO:0044283">
    <property type="term" value="P:small molecule biosynthetic process"/>
    <property type="evidence" value="ECO:0007669"/>
    <property type="project" value="UniProtKB-ARBA"/>
</dbReference>
<evidence type="ECO:0000259" key="3">
    <source>
        <dbReference type="PROSITE" id="PS51471"/>
    </source>
</evidence>
<comment type="similarity">
    <text evidence="1 2">Belongs to the iron/ascorbate-dependent oxidoreductase family.</text>
</comment>
<dbReference type="PROSITE" id="PS51471">
    <property type="entry name" value="FE2OG_OXY"/>
    <property type="match status" value="1"/>
</dbReference>
<protein>
    <recommendedName>
        <fullName evidence="3">Fe2OG dioxygenase domain-containing protein</fullName>
    </recommendedName>
</protein>
<evidence type="ECO:0000256" key="1">
    <source>
        <dbReference type="ARBA" id="ARBA00008056"/>
    </source>
</evidence>
<dbReference type="GO" id="GO:0016491">
    <property type="term" value="F:oxidoreductase activity"/>
    <property type="evidence" value="ECO:0007669"/>
    <property type="project" value="UniProtKB-KW"/>
</dbReference>
<dbReference type="GeneID" id="55990629"/>
<accession>A0A7H8QPZ2</accession>
<dbReference type="SUPFAM" id="SSF51197">
    <property type="entry name" value="Clavaminate synthase-like"/>
    <property type="match status" value="1"/>
</dbReference>
<dbReference type="AlphaFoldDB" id="A0A7H8QPZ2"/>
<keyword evidence="5" id="KW-1185">Reference proteome</keyword>
<dbReference type="InterPro" id="IPR005123">
    <property type="entry name" value="Oxoglu/Fe-dep_dioxygenase_dom"/>
</dbReference>
<evidence type="ECO:0000256" key="2">
    <source>
        <dbReference type="RuleBase" id="RU003682"/>
    </source>
</evidence>
<dbReference type="Proteomes" id="UP000509510">
    <property type="component" value="Chromosome II"/>
</dbReference>
<feature type="domain" description="Fe2OG dioxygenase" evidence="3">
    <location>
        <begin position="178"/>
        <end position="282"/>
    </location>
</feature>
<evidence type="ECO:0000313" key="5">
    <source>
        <dbReference type="Proteomes" id="UP000509510"/>
    </source>
</evidence>
<dbReference type="InterPro" id="IPR050231">
    <property type="entry name" value="Iron_ascorbate_oxido_reductase"/>
</dbReference>
<evidence type="ECO:0000313" key="4">
    <source>
        <dbReference type="EMBL" id="QKX56024.1"/>
    </source>
</evidence>
<dbReference type="InterPro" id="IPR044861">
    <property type="entry name" value="IPNS-like_FE2OG_OXY"/>
</dbReference>
<keyword evidence="2" id="KW-0408">Iron</keyword>
<dbReference type="Pfam" id="PF14226">
    <property type="entry name" value="DIOX_N"/>
    <property type="match status" value="1"/>
</dbReference>
<organism evidence="4 5">
    <name type="scientific">Talaromyces rugulosus</name>
    <name type="common">Penicillium rugulosum</name>
    <dbReference type="NCBI Taxonomy" id="121627"/>
    <lineage>
        <taxon>Eukaryota</taxon>
        <taxon>Fungi</taxon>
        <taxon>Dikarya</taxon>
        <taxon>Ascomycota</taxon>
        <taxon>Pezizomycotina</taxon>
        <taxon>Eurotiomycetes</taxon>
        <taxon>Eurotiomycetidae</taxon>
        <taxon>Eurotiales</taxon>
        <taxon>Trichocomaceae</taxon>
        <taxon>Talaromyces</taxon>
        <taxon>Talaromyces sect. Islandici</taxon>
    </lineage>
</organism>
<dbReference type="KEGG" id="trg:TRUGW13939_03124"/>